<evidence type="ECO:0000256" key="1">
    <source>
        <dbReference type="SAM" id="SignalP"/>
    </source>
</evidence>
<keyword evidence="4" id="KW-1185">Reference proteome</keyword>
<organism evidence="2 4">
    <name type="scientific">Adineta ricciae</name>
    <name type="common">Rotifer</name>
    <dbReference type="NCBI Taxonomy" id="249248"/>
    <lineage>
        <taxon>Eukaryota</taxon>
        <taxon>Metazoa</taxon>
        <taxon>Spiralia</taxon>
        <taxon>Gnathifera</taxon>
        <taxon>Rotifera</taxon>
        <taxon>Eurotatoria</taxon>
        <taxon>Bdelloidea</taxon>
        <taxon>Adinetida</taxon>
        <taxon>Adinetidae</taxon>
        <taxon>Adineta</taxon>
    </lineage>
</organism>
<proteinExistence type="predicted"/>
<accession>A0A813UI54</accession>
<feature type="chain" id="PRO_5036223132" evidence="1">
    <location>
        <begin position="20"/>
        <end position="207"/>
    </location>
</feature>
<gene>
    <name evidence="3" type="ORF">EDS130_LOCUS15261</name>
    <name evidence="2" type="ORF">XAT740_LOCUS4400</name>
</gene>
<dbReference type="EMBL" id="CAJNOR010000180">
    <property type="protein sequence ID" value="CAF0829816.1"/>
    <property type="molecule type" value="Genomic_DNA"/>
</dbReference>
<reference evidence="2" key="1">
    <citation type="submission" date="2021-02" db="EMBL/GenBank/DDBJ databases">
        <authorList>
            <person name="Nowell W R."/>
        </authorList>
    </citation>
    <scope>NUCLEOTIDE SEQUENCE</scope>
</reference>
<evidence type="ECO:0000313" key="4">
    <source>
        <dbReference type="Proteomes" id="UP000663828"/>
    </source>
</evidence>
<protein>
    <submittedName>
        <fullName evidence="2">Uncharacterized protein</fullName>
    </submittedName>
</protein>
<dbReference type="AlphaFoldDB" id="A0A813UI54"/>
<comment type="caution">
    <text evidence="2">The sequence shown here is derived from an EMBL/GenBank/DDBJ whole genome shotgun (WGS) entry which is preliminary data.</text>
</comment>
<dbReference type="EMBL" id="CAJNOJ010000064">
    <property type="protein sequence ID" value="CAF1008506.1"/>
    <property type="molecule type" value="Genomic_DNA"/>
</dbReference>
<evidence type="ECO:0000313" key="3">
    <source>
        <dbReference type="EMBL" id="CAF1008506.1"/>
    </source>
</evidence>
<keyword evidence="1" id="KW-0732">Signal</keyword>
<sequence length="207" mass="21468">MSSLSYFVIFLFTLQSVHTLQCYLSTIDGSGTVITIDSNNQTNLCNVTTGCVCASFQSYCPDATFCTSSDFQNNVTKWFYALTDPISCSDKNQTNGAWNITCCSTDLCNNQGISGAAINTTTIANAATTNTITNAAGATTTTTTTTTSNGGTTTTVATSTTNSTTTTPAVNTTISISVSTNSSSPMILPSFTASAALLALCFAKILV</sequence>
<dbReference type="Proteomes" id="UP000663852">
    <property type="component" value="Unassembled WGS sequence"/>
</dbReference>
<name>A0A813UI54_ADIRI</name>
<feature type="signal peptide" evidence="1">
    <location>
        <begin position="1"/>
        <end position="19"/>
    </location>
</feature>
<dbReference type="Proteomes" id="UP000663828">
    <property type="component" value="Unassembled WGS sequence"/>
</dbReference>
<evidence type="ECO:0000313" key="2">
    <source>
        <dbReference type="EMBL" id="CAF0829816.1"/>
    </source>
</evidence>